<evidence type="ECO:0000256" key="1">
    <source>
        <dbReference type="SAM" id="MobiDB-lite"/>
    </source>
</evidence>
<organism evidence="2 3">
    <name type="scientific">Pseudocohnilembus persalinus</name>
    <name type="common">Ciliate</name>
    <dbReference type="NCBI Taxonomy" id="266149"/>
    <lineage>
        <taxon>Eukaryota</taxon>
        <taxon>Sar</taxon>
        <taxon>Alveolata</taxon>
        <taxon>Ciliophora</taxon>
        <taxon>Intramacronucleata</taxon>
        <taxon>Oligohymenophorea</taxon>
        <taxon>Scuticociliatia</taxon>
        <taxon>Philasterida</taxon>
        <taxon>Pseudocohnilembidae</taxon>
        <taxon>Pseudocohnilembus</taxon>
    </lineage>
</organism>
<dbReference type="EMBL" id="LDAU01000054">
    <property type="protein sequence ID" value="KRX09142.1"/>
    <property type="molecule type" value="Genomic_DNA"/>
</dbReference>
<feature type="region of interest" description="Disordered" evidence="1">
    <location>
        <begin position="76"/>
        <end position="114"/>
    </location>
</feature>
<proteinExistence type="predicted"/>
<accession>A0A0V0R3S7</accession>
<dbReference type="InParanoid" id="A0A0V0R3S7"/>
<sequence>MEEINNIHNQEKSSQIYISNKSHNNSNTIKSSQILSHQQDYTKSHQPYIKNKSQPQNNILSMQKISFHNFQQSAKEMLKTDKKIPKQSEIDDNQQENYSFLNLETESNQDTNVY</sequence>
<feature type="compositionally biased region" description="Polar residues" evidence="1">
    <location>
        <begin position="95"/>
        <end position="114"/>
    </location>
</feature>
<reference evidence="2 3" key="1">
    <citation type="journal article" date="2015" name="Sci. Rep.">
        <title>Genome of the facultative scuticociliatosis pathogen Pseudocohnilembus persalinus provides insight into its virulence through horizontal gene transfer.</title>
        <authorList>
            <person name="Xiong J."/>
            <person name="Wang G."/>
            <person name="Cheng J."/>
            <person name="Tian M."/>
            <person name="Pan X."/>
            <person name="Warren A."/>
            <person name="Jiang C."/>
            <person name="Yuan D."/>
            <person name="Miao W."/>
        </authorList>
    </citation>
    <scope>NUCLEOTIDE SEQUENCE [LARGE SCALE GENOMIC DNA]</scope>
    <source>
        <strain evidence="2">36N120E</strain>
    </source>
</reference>
<evidence type="ECO:0000313" key="2">
    <source>
        <dbReference type="EMBL" id="KRX09142.1"/>
    </source>
</evidence>
<gene>
    <name evidence="2" type="ORF">PPERSA_08858</name>
</gene>
<feature type="region of interest" description="Disordered" evidence="1">
    <location>
        <begin position="1"/>
        <end position="57"/>
    </location>
</feature>
<feature type="compositionally biased region" description="Basic and acidic residues" evidence="1">
    <location>
        <begin position="76"/>
        <end position="89"/>
    </location>
</feature>
<keyword evidence="3" id="KW-1185">Reference proteome</keyword>
<protein>
    <submittedName>
        <fullName evidence="2">Uncharacterized protein</fullName>
    </submittedName>
</protein>
<name>A0A0V0R3S7_PSEPJ</name>
<comment type="caution">
    <text evidence="2">The sequence shown here is derived from an EMBL/GenBank/DDBJ whole genome shotgun (WGS) entry which is preliminary data.</text>
</comment>
<dbReference type="Proteomes" id="UP000054937">
    <property type="component" value="Unassembled WGS sequence"/>
</dbReference>
<evidence type="ECO:0000313" key="3">
    <source>
        <dbReference type="Proteomes" id="UP000054937"/>
    </source>
</evidence>
<dbReference type="AlphaFoldDB" id="A0A0V0R3S7"/>